<evidence type="ECO:0000313" key="1">
    <source>
        <dbReference type="EMBL" id="VFJ72178.1"/>
    </source>
</evidence>
<organism evidence="1">
    <name type="scientific">Candidatus Kentrum sp. FW</name>
    <dbReference type="NCBI Taxonomy" id="2126338"/>
    <lineage>
        <taxon>Bacteria</taxon>
        <taxon>Pseudomonadati</taxon>
        <taxon>Pseudomonadota</taxon>
        <taxon>Gammaproteobacteria</taxon>
        <taxon>Candidatus Kentrum</taxon>
    </lineage>
</organism>
<dbReference type="EMBL" id="CAADFE010000032">
    <property type="protein sequence ID" value="VFJ72178.1"/>
    <property type="molecule type" value="Genomic_DNA"/>
</dbReference>
<reference evidence="1" key="1">
    <citation type="submission" date="2019-02" db="EMBL/GenBank/DDBJ databases">
        <authorList>
            <person name="Gruber-Vodicka R. H."/>
            <person name="Seah K. B. B."/>
        </authorList>
    </citation>
    <scope>NUCLEOTIDE SEQUENCE</scope>
    <source>
        <strain evidence="1">BECK_BZ131</strain>
    </source>
</reference>
<accession>A0A450TTY3</accession>
<protein>
    <submittedName>
        <fullName evidence="1">Uncharacterized protein</fullName>
    </submittedName>
</protein>
<dbReference type="AlphaFoldDB" id="A0A450TTY3"/>
<name>A0A450TTY3_9GAMM</name>
<gene>
    <name evidence="1" type="ORF">BECKFW1821C_GA0114237_103231</name>
</gene>
<proteinExistence type="predicted"/>
<sequence length="85" mass="9286">MRFAPLTPTGVLPSQRRQHPIARLALARLIHGHDPELQARAARLVGEGDFGIHGHACIQPNLRIAFPALDTIGRRLAAFVRGLPI</sequence>